<evidence type="ECO:0000313" key="2">
    <source>
        <dbReference type="Proteomes" id="UP000676169"/>
    </source>
</evidence>
<proteinExistence type="predicted"/>
<accession>A0A975PFC9</accession>
<reference evidence="1" key="1">
    <citation type="submission" date="2021-04" db="EMBL/GenBank/DDBJ databases">
        <title>Luteolibacter sp. 32A isolated from the skin of an Anderson's salamander (Ambystoma andersonii).</title>
        <authorList>
            <person name="Spergser J."/>
            <person name="Busse H.-J."/>
        </authorList>
    </citation>
    <scope>NUCLEOTIDE SEQUENCE</scope>
    <source>
        <strain evidence="1">32A</strain>
    </source>
</reference>
<protein>
    <submittedName>
        <fullName evidence="1">Uncharacterized protein</fullName>
    </submittedName>
</protein>
<sequence length="241" mass="26203">MILPACIFTYAGGALVLPWTVRGALRAGLVPVVCEDAASPLPGHVRGWLMHEGIDLITTTFPRRGNLNGTDCAAGICRTLAETALRYGATHVLKLDDDTVVMDRRVFTRHRHARAVGLTWPDGRPGAYGMAYMLRADVAEDAAACLDRSPLRPGAPEDITIWEAVSRKGRVVERRFRPHKGPFSALPFGADAVDGAARFDVLNVGTPPRQGWTNRAVQIASELQRVANSGYASVRSRWPPL</sequence>
<keyword evidence="2" id="KW-1185">Reference proteome</keyword>
<organism evidence="1 2">
    <name type="scientific">Luteolibacter ambystomatis</name>
    <dbReference type="NCBI Taxonomy" id="2824561"/>
    <lineage>
        <taxon>Bacteria</taxon>
        <taxon>Pseudomonadati</taxon>
        <taxon>Verrucomicrobiota</taxon>
        <taxon>Verrucomicrobiia</taxon>
        <taxon>Verrucomicrobiales</taxon>
        <taxon>Verrucomicrobiaceae</taxon>
        <taxon>Luteolibacter</taxon>
    </lineage>
</organism>
<name>A0A975PFC9_9BACT</name>
<dbReference type="EMBL" id="CP073100">
    <property type="protein sequence ID" value="QUE51939.1"/>
    <property type="molecule type" value="Genomic_DNA"/>
</dbReference>
<dbReference type="RefSeq" id="WP_211632266.1">
    <property type="nucleotide sequence ID" value="NZ_CP073100.1"/>
</dbReference>
<gene>
    <name evidence="1" type="ORF">KBB96_03390</name>
</gene>
<evidence type="ECO:0000313" key="1">
    <source>
        <dbReference type="EMBL" id="QUE51939.1"/>
    </source>
</evidence>
<dbReference type="KEGG" id="lamb:KBB96_03390"/>
<dbReference type="AlphaFoldDB" id="A0A975PFC9"/>
<dbReference type="Proteomes" id="UP000676169">
    <property type="component" value="Chromosome"/>
</dbReference>